<gene>
    <name evidence="2" type="ORF">SK128_026742</name>
</gene>
<sequence length="62" mass="7013">QKEIREADAQRGRVKVEPSSATTLRMGIREGVRRPLTETGRRPDEWNREAIHTLLPSDGGKC</sequence>
<proteinExistence type="predicted"/>
<accession>A0AAN8XA79</accession>
<dbReference type="EMBL" id="JAXCGZ010005846">
    <property type="protein sequence ID" value="KAK7080622.1"/>
    <property type="molecule type" value="Genomic_DNA"/>
</dbReference>
<feature type="compositionally biased region" description="Basic and acidic residues" evidence="1">
    <location>
        <begin position="1"/>
        <end position="16"/>
    </location>
</feature>
<dbReference type="Proteomes" id="UP001381693">
    <property type="component" value="Unassembled WGS sequence"/>
</dbReference>
<feature type="non-terminal residue" evidence="2">
    <location>
        <position position="1"/>
    </location>
</feature>
<feature type="region of interest" description="Disordered" evidence="1">
    <location>
        <begin position="1"/>
        <end position="45"/>
    </location>
</feature>
<evidence type="ECO:0000313" key="2">
    <source>
        <dbReference type="EMBL" id="KAK7080622.1"/>
    </source>
</evidence>
<keyword evidence="3" id="KW-1185">Reference proteome</keyword>
<dbReference type="AlphaFoldDB" id="A0AAN8XA79"/>
<protein>
    <submittedName>
        <fullName evidence="2">Uncharacterized protein</fullName>
    </submittedName>
</protein>
<reference evidence="2 3" key="1">
    <citation type="submission" date="2023-11" db="EMBL/GenBank/DDBJ databases">
        <title>Halocaridina rubra genome assembly.</title>
        <authorList>
            <person name="Smith C."/>
        </authorList>
    </citation>
    <scope>NUCLEOTIDE SEQUENCE [LARGE SCALE GENOMIC DNA]</scope>
    <source>
        <strain evidence="2">EP-1</strain>
        <tissue evidence="2">Whole</tissue>
    </source>
</reference>
<name>A0AAN8XA79_HALRR</name>
<feature type="compositionally biased region" description="Basic and acidic residues" evidence="1">
    <location>
        <begin position="27"/>
        <end position="45"/>
    </location>
</feature>
<comment type="caution">
    <text evidence="2">The sequence shown here is derived from an EMBL/GenBank/DDBJ whole genome shotgun (WGS) entry which is preliminary data.</text>
</comment>
<feature type="non-terminal residue" evidence="2">
    <location>
        <position position="62"/>
    </location>
</feature>
<evidence type="ECO:0000256" key="1">
    <source>
        <dbReference type="SAM" id="MobiDB-lite"/>
    </source>
</evidence>
<organism evidence="2 3">
    <name type="scientific">Halocaridina rubra</name>
    <name type="common">Hawaiian red shrimp</name>
    <dbReference type="NCBI Taxonomy" id="373956"/>
    <lineage>
        <taxon>Eukaryota</taxon>
        <taxon>Metazoa</taxon>
        <taxon>Ecdysozoa</taxon>
        <taxon>Arthropoda</taxon>
        <taxon>Crustacea</taxon>
        <taxon>Multicrustacea</taxon>
        <taxon>Malacostraca</taxon>
        <taxon>Eumalacostraca</taxon>
        <taxon>Eucarida</taxon>
        <taxon>Decapoda</taxon>
        <taxon>Pleocyemata</taxon>
        <taxon>Caridea</taxon>
        <taxon>Atyoidea</taxon>
        <taxon>Atyidae</taxon>
        <taxon>Halocaridina</taxon>
    </lineage>
</organism>
<evidence type="ECO:0000313" key="3">
    <source>
        <dbReference type="Proteomes" id="UP001381693"/>
    </source>
</evidence>